<proteinExistence type="predicted"/>
<accession>H6L1B8</accession>
<dbReference type="AlphaFoldDB" id="H6L1B8"/>
<sequence length="62" mass="6598">MWLIWGLPPAAAAPLQGSQVCSALQRCALRSGLRPPLQAARPAAASPPVGRQKEPAQTKRRN</sequence>
<dbReference type="KEGG" id="sgn:SGRA_0720"/>
<evidence type="ECO:0000313" key="2">
    <source>
        <dbReference type="EMBL" id="AFC23459.1"/>
    </source>
</evidence>
<dbReference type="HOGENOM" id="CLU_199826_0_0_10"/>
<protein>
    <submittedName>
        <fullName evidence="2">Uncharacterized protein</fullName>
    </submittedName>
</protein>
<reference evidence="2 3" key="1">
    <citation type="journal article" date="2012" name="Stand. Genomic Sci.">
        <title>Complete genome sequencing and analysis of Saprospira grandis str. Lewin, a predatory marine bacterium.</title>
        <authorList>
            <person name="Saw J.H."/>
            <person name="Yuryev A."/>
            <person name="Kanbe M."/>
            <person name="Hou S."/>
            <person name="Young A.G."/>
            <person name="Aizawa S."/>
            <person name="Alam M."/>
        </authorList>
    </citation>
    <scope>NUCLEOTIDE SEQUENCE [LARGE SCALE GENOMIC DNA]</scope>
    <source>
        <strain evidence="2 3">Lewin</strain>
    </source>
</reference>
<evidence type="ECO:0000313" key="3">
    <source>
        <dbReference type="Proteomes" id="UP000007519"/>
    </source>
</evidence>
<gene>
    <name evidence="2" type="ordered locus">SGRA_0720</name>
</gene>
<feature type="compositionally biased region" description="Basic and acidic residues" evidence="1">
    <location>
        <begin position="51"/>
        <end position="62"/>
    </location>
</feature>
<evidence type="ECO:0000256" key="1">
    <source>
        <dbReference type="SAM" id="MobiDB-lite"/>
    </source>
</evidence>
<name>H6L1B8_SAPGL</name>
<feature type="compositionally biased region" description="Low complexity" evidence="1">
    <location>
        <begin position="35"/>
        <end position="48"/>
    </location>
</feature>
<dbReference type="EMBL" id="CP002831">
    <property type="protein sequence ID" value="AFC23459.1"/>
    <property type="molecule type" value="Genomic_DNA"/>
</dbReference>
<feature type="region of interest" description="Disordered" evidence="1">
    <location>
        <begin position="35"/>
        <end position="62"/>
    </location>
</feature>
<dbReference type="STRING" id="984262.SGRA_0720"/>
<dbReference type="Proteomes" id="UP000007519">
    <property type="component" value="Chromosome"/>
</dbReference>
<keyword evidence="3" id="KW-1185">Reference proteome</keyword>
<organism evidence="2 3">
    <name type="scientific">Saprospira grandis (strain Lewin)</name>
    <dbReference type="NCBI Taxonomy" id="984262"/>
    <lineage>
        <taxon>Bacteria</taxon>
        <taxon>Pseudomonadati</taxon>
        <taxon>Bacteroidota</taxon>
        <taxon>Saprospiria</taxon>
        <taxon>Saprospirales</taxon>
        <taxon>Saprospiraceae</taxon>
        <taxon>Saprospira</taxon>
    </lineage>
</organism>